<evidence type="ECO:0000313" key="3">
    <source>
        <dbReference type="EMBL" id="SDJ70988.1"/>
    </source>
</evidence>
<accession>A0A0D1Y3M4</accession>
<feature type="transmembrane region" description="Helical" evidence="1">
    <location>
        <begin position="30"/>
        <end position="55"/>
    </location>
</feature>
<dbReference type="EMBL" id="FNED01000026">
    <property type="protein sequence ID" value="SDJ70988.1"/>
    <property type="molecule type" value="Genomic_DNA"/>
</dbReference>
<organism evidence="2 4">
    <name type="scientific">Aneurinibacillus migulanus</name>
    <name type="common">Bacillus migulanus</name>
    <dbReference type="NCBI Taxonomy" id="47500"/>
    <lineage>
        <taxon>Bacteria</taxon>
        <taxon>Bacillati</taxon>
        <taxon>Bacillota</taxon>
        <taxon>Bacilli</taxon>
        <taxon>Bacillales</taxon>
        <taxon>Paenibacillaceae</taxon>
        <taxon>Aneurinibacillus group</taxon>
        <taxon>Aneurinibacillus</taxon>
    </lineage>
</organism>
<dbReference type="Proteomes" id="UP000037269">
    <property type="component" value="Unassembled WGS sequence"/>
</dbReference>
<evidence type="ECO:0000256" key="1">
    <source>
        <dbReference type="SAM" id="Phobius"/>
    </source>
</evidence>
<reference evidence="2 4" key="1">
    <citation type="submission" date="2015-07" db="EMBL/GenBank/DDBJ databases">
        <title>Fjat-14205 dsm 2895.</title>
        <authorList>
            <person name="Liu B."/>
            <person name="Wang J."/>
            <person name="Zhu Y."/>
            <person name="Liu G."/>
            <person name="Chen Q."/>
            <person name="Chen Z."/>
            <person name="Lan J."/>
            <person name="Che J."/>
            <person name="Ge C."/>
            <person name="Shi H."/>
            <person name="Pan Z."/>
            <person name="Liu X."/>
        </authorList>
    </citation>
    <scope>NUCLEOTIDE SEQUENCE [LARGE SCALE GENOMIC DNA]</scope>
    <source>
        <strain evidence="2 4">DSM 2895</strain>
    </source>
</reference>
<evidence type="ECO:0000313" key="4">
    <source>
        <dbReference type="Proteomes" id="UP000037269"/>
    </source>
</evidence>
<dbReference type="EMBL" id="LGUG01000004">
    <property type="protein sequence ID" value="KON96076.1"/>
    <property type="molecule type" value="Genomic_DNA"/>
</dbReference>
<name>A0A0D1Y3M4_ANEMI</name>
<keyword evidence="1" id="KW-0472">Membrane</keyword>
<reference evidence="3 5" key="2">
    <citation type="submission" date="2016-10" db="EMBL/GenBank/DDBJ databases">
        <authorList>
            <person name="de Groot N.N."/>
        </authorList>
    </citation>
    <scope>NUCLEOTIDE SEQUENCE [LARGE SCALE GENOMIC DNA]</scope>
    <source>
        <strain evidence="3 5">DSM 2895</strain>
    </source>
</reference>
<dbReference type="AlphaFoldDB" id="A0A0D1Y3M4"/>
<sequence length="67" mass="7612">MDQKVDIAVKEGSAIHFLSLVSFEKFPRRVLNVVFSPCGATTLASFLFFFLNFLASPLKNNNLHEYM</sequence>
<keyword evidence="1" id="KW-1133">Transmembrane helix</keyword>
<gene>
    <name evidence="2" type="ORF">AF333_11850</name>
    <name evidence="3" type="ORF">SAMN04487909_12619</name>
</gene>
<evidence type="ECO:0000313" key="2">
    <source>
        <dbReference type="EMBL" id="KON96076.1"/>
    </source>
</evidence>
<dbReference type="PATRIC" id="fig|47500.8.peg.1107"/>
<proteinExistence type="predicted"/>
<keyword evidence="4" id="KW-1185">Reference proteome</keyword>
<protein>
    <submittedName>
        <fullName evidence="2">Uncharacterized protein</fullName>
    </submittedName>
</protein>
<evidence type="ECO:0000313" key="5">
    <source>
        <dbReference type="Proteomes" id="UP000182836"/>
    </source>
</evidence>
<dbReference type="Proteomes" id="UP000182836">
    <property type="component" value="Unassembled WGS sequence"/>
</dbReference>
<keyword evidence="1" id="KW-0812">Transmembrane</keyword>